<feature type="region of interest" description="Disordered" evidence="1">
    <location>
        <begin position="71"/>
        <end position="90"/>
    </location>
</feature>
<dbReference type="Proteomes" id="UP000199086">
    <property type="component" value="Unassembled WGS sequence"/>
</dbReference>
<proteinExistence type="predicted"/>
<gene>
    <name evidence="2" type="ORF">GA0111570_105320</name>
</gene>
<evidence type="ECO:0008006" key="4">
    <source>
        <dbReference type="Google" id="ProtNLM"/>
    </source>
</evidence>
<dbReference type="RefSeq" id="WP_092610159.1">
    <property type="nucleotide sequence ID" value="NZ_FMYF01000005.1"/>
</dbReference>
<keyword evidence="3" id="KW-1185">Reference proteome</keyword>
<dbReference type="EMBL" id="FMYF01000005">
    <property type="protein sequence ID" value="SDB87326.1"/>
    <property type="molecule type" value="Genomic_DNA"/>
</dbReference>
<protein>
    <recommendedName>
        <fullName evidence="4">Ribbon-helix-helix protein, copG family</fullName>
    </recommendedName>
</protein>
<dbReference type="OrthoDB" id="4774572at2"/>
<organism evidence="2 3">
    <name type="scientific">Raineyella antarctica</name>
    <dbReference type="NCBI Taxonomy" id="1577474"/>
    <lineage>
        <taxon>Bacteria</taxon>
        <taxon>Bacillati</taxon>
        <taxon>Actinomycetota</taxon>
        <taxon>Actinomycetes</taxon>
        <taxon>Propionibacteriales</taxon>
        <taxon>Propionibacteriaceae</taxon>
        <taxon>Raineyella</taxon>
    </lineage>
</organism>
<dbReference type="STRING" id="1577474.GA0111570_105320"/>
<evidence type="ECO:0000256" key="1">
    <source>
        <dbReference type="SAM" id="MobiDB-lite"/>
    </source>
</evidence>
<evidence type="ECO:0000313" key="2">
    <source>
        <dbReference type="EMBL" id="SDB87326.1"/>
    </source>
</evidence>
<reference evidence="2 3" key="1">
    <citation type="submission" date="2016-06" db="EMBL/GenBank/DDBJ databases">
        <authorList>
            <person name="Olsen C.W."/>
            <person name="Carey S."/>
            <person name="Hinshaw L."/>
            <person name="Karasin A.I."/>
        </authorList>
    </citation>
    <scope>NUCLEOTIDE SEQUENCE [LARGE SCALE GENOMIC DNA]</scope>
    <source>
        <strain evidence="2 3">LZ-22</strain>
    </source>
</reference>
<accession>A0A1G6H1Q8</accession>
<evidence type="ECO:0000313" key="3">
    <source>
        <dbReference type="Proteomes" id="UP000199086"/>
    </source>
</evidence>
<dbReference type="AlphaFoldDB" id="A0A1G6H1Q8"/>
<name>A0A1G6H1Q8_9ACTN</name>
<sequence length="90" mass="9531">MKTLAIRLEDDQHAKLTMLARLAGISVTDAIRAGVEAQIEVMAADPQIAAKADELQAEIEREAREAAAALSAMFGTGKPKPRATTPKTST</sequence>